<evidence type="ECO:0008006" key="3">
    <source>
        <dbReference type="Google" id="ProtNLM"/>
    </source>
</evidence>
<keyword evidence="2" id="KW-1185">Reference proteome</keyword>
<reference evidence="1 2" key="1">
    <citation type="submission" date="2023-07" db="EMBL/GenBank/DDBJ databases">
        <title>Sorghum-associated microbial communities from plants grown in Nebraska, USA.</title>
        <authorList>
            <person name="Schachtman D."/>
        </authorList>
    </citation>
    <scope>NUCLEOTIDE SEQUENCE [LARGE SCALE GENOMIC DNA]</scope>
    <source>
        <strain evidence="1 2">DS2154</strain>
    </source>
</reference>
<dbReference type="RefSeq" id="WP_056753721.1">
    <property type="nucleotide sequence ID" value="NZ_BMLD01000001.1"/>
</dbReference>
<comment type="caution">
    <text evidence="1">The sequence shown here is derived from an EMBL/GenBank/DDBJ whole genome shotgun (WGS) entry which is preliminary data.</text>
</comment>
<gene>
    <name evidence="1" type="ORF">J2800_004152</name>
</gene>
<organism evidence="1 2">
    <name type="scientific">Caulobacter rhizosphaerae</name>
    <dbReference type="NCBI Taxonomy" id="2010972"/>
    <lineage>
        <taxon>Bacteria</taxon>
        <taxon>Pseudomonadati</taxon>
        <taxon>Pseudomonadota</taxon>
        <taxon>Alphaproteobacteria</taxon>
        <taxon>Caulobacterales</taxon>
        <taxon>Caulobacteraceae</taxon>
        <taxon>Caulobacter</taxon>
    </lineage>
</organism>
<sequence>MNNPEDLSDDELLEMLTPRQLAELDRAIAEMMGPEGLDKVISLQVMAQLYTVRAAERDETSALAMLQMAAAMRRRAEILAAAKG</sequence>
<protein>
    <recommendedName>
        <fullName evidence="3">Low temperature requirement protein A</fullName>
    </recommendedName>
</protein>
<accession>A0ABU1N4L4</accession>
<evidence type="ECO:0000313" key="2">
    <source>
        <dbReference type="Proteomes" id="UP001262754"/>
    </source>
</evidence>
<dbReference type="EMBL" id="JAVDRL010000012">
    <property type="protein sequence ID" value="MDR6533390.1"/>
    <property type="molecule type" value="Genomic_DNA"/>
</dbReference>
<name>A0ABU1N4L4_9CAUL</name>
<dbReference type="Proteomes" id="UP001262754">
    <property type="component" value="Unassembled WGS sequence"/>
</dbReference>
<proteinExistence type="predicted"/>
<evidence type="ECO:0000313" key="1">
    <source>
        <dbReference type="EMBL" id="MDR6533390.1"/>
    </source>
</evidence>